<reference evidence="2" key="1">
    <citation type="submission" date="2018-04" db="EMBL/GenBank/DDBJ databases">
        <title>Whole genome sequencing of Hypsizygus marmoreus.</title>
        <authorList>
            <person name="Choi I.-G."/>
            <person name="Min B."/>
            <person name="Kim J.-G."/>
            <person name="Kim S."/>
            <person name="Oh Y.-L."/>
            <person name="Kong W.-S."/>
            <person name="Park H."/>
            <person name="Jeong J."/>
            <person name="Song E.-S."/>
        </authorList>
    </citation>
    <scope>NUCLEOTIDE SEQUENCE [LARGE SCALE GENOMIC DNA]</scope>
    <source>
        <strain evidence="2">51987-8</strain>
    </source>
</reference>
<dbReference type="SUPFAM" id="SSF52047">
    <property type="entry name" value="RNI-like"/>
    <property type="match status" value="1"/>
</dbReference>
<dbReference type="Proteomes" id="UP000076154">
    <property type="component" value="Unassembled WGS sequence"/>
</dbReference>
<accession>A0A369JYN4</accession>
<comment type="caution">
    <text evidence="2">The sequence shown here is derived from an EMBL/GenBank/DDBJ whole genome shotgun (WGS) entry which is preliminary data.</text>
</comment>
<dbReference type="Gene3D" id="3.80.10.10">
    <property type="entry name" value="Ribonuclease Inhibitor"/>
    <property type="match status" value="1"/>
</dbReference>
<feature type="coiled-coil region" evidence="1">
    <location>
        <begin position="41"/>
        <end position="68"/>
    </location>
</feature>
<organism evidence="2 3">
    <name type="scientific">Hypsizygus marmoreus</name>
    <name type="common">White beech mushroom</name>
    <name type="synonym">Agaricus marmoreus</name>
    <dbReference type="NCBI Taxonomy" id="39966"/>
    <lineage>
        <taxon>Eukaryota</taxon>
        <taxon>Fungi</taxon>
        <taxon>Dikarya</taxon>
        <taxon>Basidiomycota</taxon>
        <taxon>Agaricomycotina</taxon>
        <taxon>Agaricomycetes</taxon>
        <taxon>Agaricomycetidae</taxon>
        <taxon>Agaricales</taxon>
        <taxon>Tricholomatineae</taxon>
        <taxon>Lyophyllaceae</taxon>
        <taxon>Hypsizygus</taxon>
    </lineage>
</organism>
<evidence type="ECO:0000256" key="1">
    <source>
        <dbReference type="SAM" id="Coils"/>
    </source>
</evidence>
<evidence type="ECO:0000313" key="2">
    <source>
        <dbReference type="EMBL" id="RDB27461.1"/>
    </source>
</evidence>
<evidence type="ECO:0000313" key="3">
    <source>
        <dbReference type="Proteomes" id="UP000076154"/>
    </source>
</evidence>
<dbReference type="EMBL" id="LUEZ02000016">
    <property type="protein sequence ID" value="RDB27461.1"/>
    <property type="molecule type" value="Genomic_DNA"/>
</dbReference>
<keyword evidence="3" id="KW-1185">Reference proteome</keyword>
<dbReference type="InParanoid" id="A0A369JYN4"/>
<keyword evidence="1" id="KW-0175">Coiled coil</keyword>
<dbReference type="AlphaFoldDB" id="A0A369JYN4"/>
<name>A0A369JYN4_HYPMA</name>
<proteinExistence type="predicted"/>
<dbReference type="InterPro" id="IPR032675">
    <property type="entry name" value="LRR_dom_sf"/>
</dbReference>
<protein>
    <submittedName>
        <fullName evidence="2">Uncharacterized protein</fullName>
    </submittedName>
</protein>
<dbReference type="Gene3D" id="1.20.1280.50">
    <property type="match status" value="1"/>
</dbReference>
<dbReference type="OrthoDB" id="3365698at2759"/>
<sequence>MSAKLQVDESRYNHLLLSNNEPSDFEIVEIHKIIAHRKSNLSKLEGRIAEVQDMLHKLIESRSREEQRLSLFRAIVSPIRRIPQDVLVEIFLLTRDWWEGISVLNEFKSRPVGPLPTPSPLVITHVCSEWRRVALSTPMLWAKIKVGYEAYVSPMPNCSPDNNERLRTWLARTGMHHPLDITYASPPHHNITGAPLSWTSPYVHRIKIFYLRGETLSLTNYTFRLGTNGIDETLFPSLRRVLLREFDELVPPHFIPWHQLTHLSLDATSISLAALRSLLSKSTELLKLHTILRVIQGQESNAPEVSEPIALPQLVTLTVSGLVAWFLENLMVPAVTTLDIPFFPGSVILYRSFQSRSSFCLKSLILGEQSERLEHGTFLDLIHGMPSLTQIDTTTAIHVTPMLIASLASLDLAPNLEYLRMWSYTKIMVDDDEFLCMVSSRDISGKLAVAEPNPPPYTRIFRSH</sequence>
<gene>
    <name evidence="2" type="ORF">Hypma_004100</name>
</gene>